<evidence type="ECO:0000256" key="1">
    <source>
        <dbReference type="SAM" id="Phobius"/>
    </source>
</evidence>
<accession>Q08FL6</accession>
<keyword evidence="3" id="KW-1185">Reference proteome</keyword>
<reference evidence="2 3" key="1">
    <citation type="journal article" date="2005" name="J. Virol.">
        <title>Genome of deerpox virus.</title>
        <authorList>
            <person name="Afonso C.L."/>
            <person name="Delhon G."/>
            <person name="Tulman E.R."/>
            <person name="Lu Z."/>
            <person name="Zsak A."/>
            <person name="Becerra V.M."/>
            <person name="Zsak L."/>
            <person name="Kutish G.F."/>
            <person name="Rock D.L."/>
        </authorList>
    </citation>
    <scope>NUCLEOTIDE SEQUENCE [LARGE SCALE GENOMIC DNA]</scope>
    <source>
        <strain evidence="3">Mule deer/United States/W-848-83/1983</strain>
    </source>
</reference>
<keyword evidence="1" id="KW-0472">Membrane</keyword>
<evidence type="ECO:0000313" key="3">
    <source>
        <dbReference type="Proteomes" id="UP000000866"/>
    </source>
</evidence>
<sequence>MDVQQIVIICIIVLSCLILILYVISICKDTIKKFYKKKKTKPICIRLNSITYSTNNANNEDIKTGSQSSINSDWTDSSGEIYANFRSSKKEKSFKITNKKDNIEVEIVDSDEEFEPDSKDETNLNWDNDVNGVYDLPPPPDNIDMEEEDSSLYSLPPPSVETVVCEFEDIKLEDDEVIYGNTMSIIAESVKNKSYYDYHWVEEKNLSLESDNSLV</sequence>
<dbReference type="EMBL" id="AY689436">
    <property type="protein sequence ID" value="ABI99291.1"/>
    <property type="molecule type" value="Genomic_DNA"/>
</dbReference>
<protein>
    <submittedName>
        <fullName evidence="2">EEV glycoprotein</fullName>
    </submittedName>
</protein>
<keyword evidence="1" id="KW-1133">Transmembrane helix</keyword>
<evidence type="ECO:0000313" key="2">
    <source>
        <dbReference type="EMBL" id="ABI99291.1"/>
    </source>
</evidence>
<proteinExistence type="predicted"/>
<organismHost>
    <name type="scientific">Odocoileus hemionus</name>
    <name type="common">Mule deer</name>
    <name type="synonym">Cervus hemionus</name>
    <dbReference type="NCBI Taxonomy" id="9872"/>
</organismHost>
<gene>
    <name evidence="2" type="ORF">DpV83gp136</name>
</gene>
<name>Q08FL6_DPV83</name>
<dbReference type="OrthoDB" id="40898at10239"/>
<dbReference type="Proteomes" id="UP000000866">
    <property type="component" value="Segment"/>
</dbReference>
<feature type="transmembrane region" description="Helical" evidence="1">
    <location>
        <begin position="6"/>
        <end position="27"/>
    </location>
</feature>
<dbReference type="RefSeq" id="YP_227511.1">
    <property type="nucleotide sequence ID" value="NC_006966.1"/>
</dbReference>
<keyword evidence="1" id="KW-0812">Transmembrane</keyword>
<dbReference type="KEGG" id="vg:3346458"/>
<dbReference type="GeneID" id="3346458"/>
<organism evidence="2 3">
    <name type="scientific">Deerpox virus (strain Mule deer/United States/W-848-83/1983)</name>
    <name type="common">DPV</name>
    <dbReference type="NCBI Taxonomy" id="305674"/>
    <lineage>
        <taxon>Viruses</taxon>
        <taxon>Varidnaviria</taxon>
        <taxon>Bamfordvirae</taxon>
        <taxon>Nucleocytoviricota</taxon>
        <taxon>Pokkesviricetes</taxon>
        <taxon>Chitovirales</taxon>
        <taxon>Poxviridae</taxon>
        <taxon>Chordopoxvirinae</taxon>
        <taxon>Cervidpoxvirus</taxon>
        <taxon>Cervidpoxvirus muledeerpox</taxon>
        <taxon>Mule deerpox virus</taxon>
    </lineage>
</organism>